<gene>
    <name evidence="2" type="ORF">ILP92_14790</name>
</gene>
<dbReference type="AlphaFoldDB" id="A0A934MI84"/>
<proteinExistence type="predicted"/>
<dbReference type="PROSITE" id="PS51841">
    <property type="entry name" value="LTD"/>
    <property type="match status" value="1"/>
</dbReference>
<organism evidence="2 3">
    <name type="scientific">Palleronia pontilimi</name>
    <dbReference type="NCBI Taxonomy" id="1964209"/>
    <lineage>
        <taxon>Bacteria</taxon>
        <taxon>Pseudomonadati</taxon>
        <taxon>Pseudomonadota</taxon>
        <taxon>Alphaproteobacteria</taxon>
        <taxon>Rhodobacterales</taxon>
        <taxon>Roseobacteraceae</taxon>
        <taxon>Palleronia</taxon>
    </lineage>
</organism>
<dbReference type="SUPFAM" id="SSF51294">
    <property type="entry name" value="Hedgehog/intein (Hint) domain"/>
    <property type="match status" value="1"/>
</dbReference>
<dbReference type="Pfam" id="PF13403">
    <property type="entry name" value="Hint_2"/>
    <property type="match status" value="1"/>
</dbReference>
<dbReference type="InterPro" id="IPR036415">
    <property type="entry name" value="Lamin_tail_dom_sf"/>
</dbReference>
<protein>
    <submittedName>
        <fullName evidence="2">Hint domain-containing protein</fullName>
    </submittedName>
</protein>
<evidence type="ECO:0000313" key="2">
    <source>
        <dbReference type="EMBL" id="MBJ3764014.1"/>
    </source>
</evidence>
<keyword evidence="3" id="KW-1185">Reference proteome</keyword>
<dbReference type="InterPro" id="IPR001322">
    <property type="entry name" value="Lamin_tail_dom"/>
</dbReference>
<evidence type="ECO:0000259" key="1">
    <source>
        <dbReference type="PROSITE" id="PS51841"/>
    </source>
</evidence>
<dbReference type="InterPro" id="IPR028992">
    <property type="entry name" value="Hedgehog/Intein_dom"/>
</dbReference>
<accession>A0A934MI84</accession>
<comment type="caution">
    <text evidence="2">The sequence shown here is derived from an EMBL/GenBank/DDBJ whole genome shotgun (WGS) entry which is preliminary data.</text>
</comment>
<dbReference type="Gene3D" id="2.60.40.1260">
    <property type="entry name" value="Lamin Tail domain"/>
    <property type="match status" value="1"/>
</dbReference>
<dbReference type="Proteomes" id="UP000642488">
    <property type="component" value="Unassembled WGS sequence"/>
</dbReference>
<name>A0A934MI84_9RHOB</name>
<dbReference type="RefSeq" id="WP_198917190.1">
    <property type="nucleotide sequence ID" value="NZ_JAEKPD010000016.1"/>
</dbReference>
<dbReference type="EMBL" id="JAEKPD010000016">
    <property type="protein sequence ID" value="MBJ3764014.1"/>
    <property type="molecule type" value="Genomic_DNA"/>
</dbReference>
<evidence type="ECO:0000313" key="3">
    <source>
        <dbReference type="Proteomes" id="UP000642488"/>
    </source>
</evidence>
<dbReference type="Pfam" id="PF00932">
    <property type="entry name" value="LTD"/>
    <property type="match status" value="1"/>
</dbReference>
<dbReference type="SUPFAM" id="SSF74853">
    <property type="entry name" value="Lamin A/C globular tail domain"/>
    <property type="match status" value="1"/>
</dbReference>
<reference evidence="2" key="1">
    <citation type="submission" date="2020-12" db="EMBL/GenBank/DDBJ databases">
        <title>Bacterial taxonomy.</title>
        <authorList>
            <person name="Pan X."/>
        </authorList>
    </citation>
    <scope>NUCLEOTIDE SEQUENCE</scope>
    <source>
        <strain evidence="2">KCTC 52957</strain>
    </source>
</reference>
<sequence length="393" mass="41670">MADTLNGIFFSEILADNAGSSAIDIDGDNRRDKSDEFVELTNSRDQAQSLDGLQVWSEKNGLLYTFGPGDSIAAGGTAVIVGDYAGTPPPGYYDAGIGRNGNFLPDGENTKFDTLFLLDTTANPPTYIALSYGDPPRAPTLPDGFPTDAVQRGGGEAVSSNAPNGTSILRDANGTLVEGAPDPGAPGTLCLTGDALVATLRGPRRADTLAPGDMVICAQDGRARPLRAIGMQRLSRRILRAAPHLRPVRVECPDGAGSVELSPSHRVRIQSAWTDLMFGGPVLVAAKWLLGTRMGHPTDGRRGVTYVHLLFDDHVILRANGIAVESLFLGDVASGWIDACRAARTWREIGRAMTAGLRHAKTALPCLRQFEAQALFSLDARFAQAPVRTPVAA</sequence>
<dbReference type="InterPro" id="IPR036844">
    <property type="entry name" value="Hint_dom_sf"/>
</dbReference>
<feature type="domain" description="LTD" evidence="1">
    <location>
        <begin position="1"/>
        <end position="165"/>
    </location>
</feature>